<evidence type="ECO:0000259" key="9">
    <source>
        <dbReference type="Pfam" id="PF16076"/>
    </source>
</evidence>
<keyword evidence="2" id="KW-0444">Lipid biosynthesis</keyword>
<dbReference type="GO" id="GO:0016746">
    <property type="term" value="F:acyltransferase activity"/>
    <property type="evidence" value="ECO:0007669"/>
    <property type="project" value="UniProtKB-KW"/>
</dbReference>
<keyword evidence="6" id="KW-0012">Acyltransferase</keyword>
<dbReference type="Proteomes" id="UP001652622">
    <property type="component" value="Unplaced"/>
</dbReference>
<feature type="compositionally biased region" description="Polar residues" evidence="7">
    <location>
        <begin position="317"/>
        <end position="328"/>
    </location>
</feature>
<evidence type="ECO:0000256" key="7">
    <source>
        <dbReference type="SAM" id="MobiDB-lite"/>
    </source>
</evidence>
<dbReference type="InParanoid" id="A0A6P9D8V0"/>
<name>A0A6P9D8V0_PANGU</name>
<keyword evidence="10" id="KW-1185">Reference proteome</keyword>
<keyword evidence="4" id="KW-0594">Phospholipid biosynthesis</keyword>
<dbReference type="GeneID" id="117676912"/>
<dbReference type="GO" id="GO:0008654">
    <property type="term" value="P:phospholipid biosynthetic process"/>
    <property type="evidence" value="ECO:0007669"/>
    <property type="project" value="UniProtKB-KW"/>
</dbReference>
<evidence type="ECO:0000256" key="3">
    <source>
        <dbReference type="ARBA" id="ARBA00022679"/>
    </source>
</evidence>
<evidence type="ECO:0000256" key="2">
    <source>
        <dbReference type="ARBA" id="ARBA00022516"/>
    </source>
</evidence>
<dbReference type="GO" id="GO:0005739">
    <property type="term" value="C:mitochondrion"/>
    <property type="evidence" value="ECO:0007669"/>
    <property type="project" value="TreeGrafter"/>
</dbReference>
<accession>A0A6P9D8V0</accession>
<evidence type="ECO:0000313" key="10">
    <source>
        <dbReference type="Proteomes" id="UP001652622"/>
    </source>
</evidence>
<dbReference type="AlphaFoldDB" id="A0A6P9D8V0"/>
<feature type="domain" description="Acyltransferase C-terminal" evidence="9">
    <location>
        <begin position="512"/>
        <end position="588"/>
    </location>
</feature>
<keyword evidence="4" id="KW-0443">Lipid metabolism</keyword>
<dbReference type="GO" id="GO:0036149">
    <property type="term" value="P:phosphatidylinositol acyl-chain remodeling"/>
    <property type="evidence" value="ECO:0007669"/>
    <property type="project" value="TreeGrafter"/>
</dbReference>
<dbReference type="GO" id="GO:0005783">
    <property type="term" value="C:endoplasmic reticulum"/>
    <property type="evidence" value="ECO:0007669"/>
    <property type="project" value="TreeGrafter"/>
</dbReference>
<dbReference type="KEGG" id="pgut:117676912"/>
<dbReference type="RefSeq" id="XP_034292623.1">
    <property type="nucleotide sequence ID" value="XM_034436732.2"/>
</dbReference>
<dbReference type="PANTHER" id="PTHR10983:SF73">
    <property type="entry name" value="1-ACYL-SN-GLYCEROL-3-PHOSPHATE ACYLTRANSFERASE EPSILON"/>
    <property type="match status" value="1"/>
</dbReference>
<dbReference type="Pfam" id="PF16076">
    <property type="entry name" value="Acyltransf_C"/>
    <property type="match status" value="1"/>
</dbReference>
<reference evidence="11" key="1">
    <citation type="submission" date="2025-08" db="UniProtKB">
        <authorList>
            <consortium name="RefSeq"/>
        </authorList>
    </citation>
    <scope>IDENTIFICATION</scope>
    <source>
        <tissue evidence="11">Blood</tissue>
    </source>
</reference>
<keyword evidence="5" id="KW-1208">Phospholipid metabolism</keyword>
<dbReference type="PANTHER" id="PTHR10983">
    <property type="entry name" value="1-ACYLGLYCEROL-3-PHOSPHATE ACYLTRANSFERASE-RELATED"/>
    <property type="match status" value="1"/>
</dbReference>
<sequence>MASAHGSDKKYAVAPKFAQLLQVPPVDSPVAALSSSSSYVTGDTSEGLRPEDKKLEFLFKKNHQASAWAIQSASSASFFNRTTILWLQQLQARVPPSEVRLHQDINKIIAATQFSADATLNSAKFASRALASTVSARRMLWLRQWPADLKAKWRLAAAPYSANKLFGESLDPLLVETRDKRKILPSTYKRAERRPSPYYRRPSFRFYPQGGPSRQEYLQGSYRSSDRQYFRDRSRQFQPKRSFWGSGFRQSRSRKLLTAKSSSRGSPVPLCGQVGKVIFRPLGSFSCEIWPPPGISLQASNPLSSMSNFQKRIQTSINEPSSSAPTTDSCHRGGPPRSMETGVLFHPVRSSKAVRGVESHSGLKKSQLIHSVSQIQNVFTNLYSSRDSSQRFSSFHRPHGGLSSHSHPVKASTVSPIQLCRKAFSIPGSSLRTGICTKGLHKGPGGRGGSPETTTGLTVLKHVLTPRVKATHVAVDSMKSYLDAVYDITIAYEGTTDHKGQRKSAPTMTEFLCKECPRIHIHIERIELKDIPGEQMFMRRWLHDRFEVKDKLLIEFYDAKDSKRRNRFPGKSVHAKLSLQKTLPSVLFLSGLTASMLLTESGRKLYIKTWIYGSLLGCLWVSIKA</sequence>
<evidence type="ECO:0000256" key="1">
    <source>
        <dbReference type="ARBA" id="ARBA00008655"/>
    </source>
</evidence>
<comment type="similarity">
    <text evidence="1">Belongs to the 1-acyl-sn-glycerol-3-phosphate acyltransferase family.</text>
</comment>
<organism evidence="10 11">
    <name type="scientific">Pantherophis guttatus</name>
    <name type="common">Corn snake</name>
    <name type="synonym">Elaphe guttata</name>
    <dbReference type="NCBI Taxonomy" id="94885"/>
    <lineage>
        <taxon>Eukaryota</taxon>
        <taxon>Metazoa</taxon>
        <taxon>Chordata</taxon>
        <taxon>Craniata</taxon>
        <taxon>Vertebrata</taxon>
        <taxon>Euteleostomi</taxon>
        <taxon>Lepidosauria</taxon>
        <taxon>Squamata</taxon>
        <taxon>Bifurcata</taxon>
        <taxon>Unidentata</taxon>
        <taxon>Episquamata</taxon>
        <taxon>Toxicofera</taxon>
        <taxon>Serpentes</taxon>
        <taxon>Colubroidea</taxon>
        <taxon>Colubridae</taxon>
        <taxon>Colubrinae</taxon>
        <taxon>Pantherophis</taxon>
    </lineage>
</organism>
<evidence type="ECO:0000259" key="8">
    <source>
        <dbReference type="Pfam" id="PF11560"/>
    </source>
</evidence>
<dbReference type="Pfam" id="PF11560">
    <property type="entry name" value="LAP2alpha"/>
    <property type="match status" value="1"/>
</dbReference>
<feature type="region of interest" description="Disordered" evidence="7">
    <location>
        <begin position="317"/>
        <end position="342"/>
    </location>
</feature>
<evidence type="ECO:0000256" key="5">
    <source>
        <dbReference type="ARBA" id="ARBA00023264"/>
    </source>
</evidence>
<dbReference type="Gene3D" id="1.10.287.3160">
    <property type="match status" value="1"/>
</dbReference>
<feature type="domain" description="Lamina-associated polypeptide 2 alpha C-terminal" evidence="8">
    <location>
        <begin position="11"/>
        <end position="169"/>
    </location>
</feature>
<proteinExistence type="inferred from homology"/>
<dbReference type="InterPro" id="IPR032098">
    <property type="entry name" value="Acyltransf_C"/>
</dbReference>
<dbReference type="InterPro" id="IPR021623">
    <property type="entry name" value="LAP2alpha_C"/>
</dbReference>
<keyword evidence="3" id="KW-0808">Transferase</keyword>
<protein>
    <submittedName>
        <fullName evidence="11">Uncharacterized protein LOC117676912 isoform X1</fullName>
    </submittedName>
</protein>
<gene>
    <name evidence="11" type="primary">LOC117676912</name>
</gene>
<evidence type="ECO:0000256" key="6">
    <source>
        <dbReference type="ARBA" id="ARBA00023315"/>
    </source>
</evidence>
<evidence type="ECO:0000256" key="4">
    <source>
        <dbReference type="ARBA" id="ARBA00023209"/>
    </source>
</evidence>
<evidence type="ECO:0000313" key="11">
    <source>
        <dbReference type="RefSeq" id="XP_034292623.1"/>
    </source>
</evidence>